<organism evidence="3 4">
    <name type="scientific">Tetraparma gracilis</name>
    <dbReference type="NCBI Taxonomy" id="2962635"/>
    <lineage>
        <taxon>Eukaryota</taxon>
        <taxon>Sar</taxon>
        <taxon>Stramenopiles</taxon>
        <taxon>Ochrophyta</taxon>
        <taxon>Bolidophyceae</taxon>
        <taxon>Parmales</taxon>
        <taxon>Triparmaceae</taxon>
        <taxon>Tetraparma</taxon>
    </lineage>
</organism>
<keyword evidence="2" id="KW-0812">Transmembrane</keyword>
<accession>A0ABQ6MU36</accession>
<sequence length="533" mass="58298">MLSSTTAPLPHLLHPSSTPFSPAPWEPPLLRGGRSLYTPPDDSACSYFTVVDADQVPASYLLDVRYKKAVLGLIPCVGINASDEALLSCAKTTSYMLTMRPDISQGLMRDRVKFVVMAESEVTEDVAEHESLITDWPNVDWNVQRGLGATSWRPAVSAGEENIMCKGWPADVYRGEMIMVHEFAHTFSGTDLVLTNPTCTWWAGHGADGDLWEEMNNVFEESVTNNNLWSNTYAGENSRELWAEAVQAYFDCDQVGPVGGDGIHNNINTRAELMDYDEELYNLVKGAFNVQDGWRPTCGCDDTDRRDYPLDEFRAECSINEAFPKDDDEELANQLRDGTSPGDILHGVTTCFEAASKGACVSYPGLCECACATASCPSDLTIPRDGDEEECNELARTGGCGDNNGDGNCECACTTPVPLPPDSSEFIEPNHGSPLGPDEEEDDEEGGIKKGVGDPVAWFTGLSKSEKEIFFGGFATMFVLALLFVGSWCCCCRDRPLDAEERRELRREKTKEKMVQMKVGAGKGKGLTAAQVV</sequence>
<name>A0ABQ6MU36_9STRA</name>
<evidence type="ECO:0000256" key="2">
    <source>
        <dbReference type="SAM" id="Phobius"/>
    </source>
</evidence>
<dbReference type="Proteomes" id="UP001165060">
    <property type="component" value="Unassembled WGS sequence"/>
</dbReference>
<keyword evidence="2" id="KW-0472">Membrane</keyword>
<gene>
    <name evidence="3" type="ORF">TeGR_g8459</name>
</gene>
<dbReference type="EMBL" id="BRYB01001772">
    <property type="protein sequence ID" value="GMI33389.1"/>
    <property type="molecule type" value="Genomic_DNA"/>
</dbReference>
<comment type="caution">
    <text evidence="3">The sequence shown here is derived from an EMBL/GenBank/DDBJ whole genome shotgun (WGS) entry which is preliminary data.</text>
</comment>
<keyword evidence="4" id="KW-1185">Reference proteome</keyword>
<reference evidence="3 4" key="1">
    <citation type="journal article" date="2023" name="Commun. Biol.">
        <title>Genome analysis of Parmales, the sister group of diatoms, reveals the evolutionary specialization of diatoms from phago-mixotrophs to photoautotrophs.</title>
        <authorList>
            <person name="Ban H."/>
            <person name="Sato S."/>
            <person name="Yoshikawa S."/>
            <person name="Yamada K."/>
            <person name="Nakamura Y."/>
            <person name="Ichinomiya M."/>
            <person name="Sato N."/>
            <person name="Blanc-Mathieu R."/>
            <person name="Endo H."/>
            <person name="Kuwata A."/>
            <person name="Ogata H."/>
        </authorList>
    </citation>
    <scope>NUCLEOTIDE SEQUENCE [LARGE SCALE GENOMIC DNA]</scope>
</reference>
<evidence type="ECO:0000256" key="1">
    <source>
        <dbReference type="SAM" id="MobiDB-lite"/>
    </source>
</evidence>
<keyword evidence="2" id="KW-1133">Transmembrane helix</keyword>
<protein>
    <submittedName>
        <fullName evidence="3">Uncharacterized protein</fullName>
    </submittedName>
</protein>
<feature type="transmembrane region" description="Helical" evidence="2">
    <location>
        <begin position="469"/>
        <end position="488"/>
    </location>
</feature>
<evidence type="ECO:0000313" key="3">
    <source>
        <dbReference type="EMBL" id="GMI33389.1"/>
    </source>
</evidence>
<proteinExistence type="predicted"/>
<evidence type="ECO:0000313" key="4">
    <source>
        <dbReference type="Proteomes" id="UP001165060"/>
    </source>
</evidence>
<feature type="region of interest" description="Disordered" evidence="1">
    <location>
        <begin position="422"/>
        <end position="450"/>
    </location>
</feature>